<protein>
    <submittedName>
        <fullName evidence="2">DinB superfamily protein</fullName>
    </submittedName>
</protein>
<name>A0A1I0MD93_9BACT</name>
<reference evidence="3" key="1">
    <citation type="submission" date="2016-10" db="EMBL/GenBank/DDBJ databases">
        <authorList>
            <person name="Varghese N."/>
            <person name="Submissions S."/>
        </authorList>
    </citation>
    <scope>NUCLEOTIDE SEQUENCE [LARGE SCALE GENOMIC DNA]</scope>
    <source>
        <strain evidence="3">CGMCC 1.12402</strain>
    </source>
</reference>
<dbReference type="Proteomes" id="UP000199437">
    <property type="component" value="Unassembled WGS sequence"/>
</dbReference>
<dbReference type="GeneID" id="99985055"/>
<evidence type="ECO:0000313" key="2">
    <source>
        <dbReference type="EMBL" id="SEV86219.1"/>
    </source>
</evidence>
<keyword evidence="3" id="KW-1185">Reference proteome</keyword>
<dbReference type="STRING" id="1267423.SAMN05216290_0292"/>
<dbReference type="InterPro" id="IPR024775">
    <property type="entry name" value="DinB-like"/>
</dbReference>
<dbReference type="RefSeq" id="WP_090256617.1">
    <property type="nucleotide sequence ID" value="NZ_FOIR01000001.1"/>
</dbReference>
<proteinExistence type="predicted"/>
<dbReference type="AlphaFoldDB" id="A0A1I0MD93"/>
<dbReference type="SUPFAM" id="SSF109854">
    <property type="entry name" value="DinB/YfiT-like putative metalloenzymes"/>
    <property type="match status" value="1"/>
</dbReference>
<dbReference type="Pfam" id="PF12867">
    <property type="entry name" value="DinB_2"/>
    <property type="match status" value="1"/>
</dbReference>
<accession>A0A1I0MD93</accession>
<feature type="domain" description="DinB-like" evidence="1">
    <location>
        <begin position="12"/>
        <end position="152"/>
    </location>
</feature>
<evidence type="ECO:0000313" key="3">
    <source>
        <dbReference type="Proteomes" id="UP000199437"/>
    </source>
</evidence>
<sequence>MRTDYKLKEITLAAFEEFLMVTEGQVNYKPTPEKWSAKEVLGHLIDSACNNHGRFVRAQFTEQLEIESYAQNEWVEIQDYQNQDWQDLLIMWRQYNLLLSNLMFNTPPATREKADSISGFQAYGKNLQETPNTLGYLMEDYVAHLKHHLGQIRTLISAEE</sequence>
<gene>
    <name evidence="2" type="ORF">SAMN05216290_0292</name>
</gene>
<dbReference type="EMBL" id="FOIR01000001">
    <property type="protein sequence ID" value="SEV86219.1"/>
    <property type="molecule type" value="Genomic_DNA"/>
</dbReference>
<organism evidence="2 3">
    <name type="scientific">Roseivirga pacifica</name>
    <dbReference type="NCBI Taxonomy" id="1267423"/>
    <lineage>
        <taxon>Bacteria</taxon>
        <taxon>Pseudomonadati</taxon>
        <taxon>Bacteroidota</taxon>
        <taxon>Cytophagia</taxon>
        <taxon>Cytophagales</taxon>
        <taxon>Roseivirgaceae</taxon>
        <taxon>Roseivirga</taxon>
    </lineage>
</organism>
<dbReference type="OrthoDB" id="9793216at2"/>
<dbReference type="InterPro" id="IPR034660">
    <property type="entry name" value="DinB/YfiT-like"/>
</dbReference>
<evidence type="ECO:0000259" key="1">
    <source>
        <dbReference type="Pfam" id="PF12867"/>
    </source>
</evidence>
<dbReference type="Gene3D" id="1.20.120.450">
    <property type="entry name" value="dinb family like domain"/>
    <property type="match status" value="1"/>
</dbReference>